<name>A0A6S4TPH1_AERCA</name>
<reference evidence="3" key="2">
    <citation type="submission" date="2021-07" db="EMBL/GenBank/DDBJ databases">
        <title>Draft genome sequence of carbapenem-resistant Aeromonas spp. in Japan.</title>
        <authorList>
            <person name="Maehana S."/>
            <person name="Suzuki M."/>
            <person name="Kitasato H."/>
        </authorList>
    </citation>
    <scope>NUCLEOTIDE SEQUENCE</scope>
    <source>
        <strain evidence="3">KAM343</strain>
        <strain evidence="4">KAM348</strain>
        <strain evidence="5">KAM351</strain>
    </source>
</reference>
<evidence type="ECO:0000313" key="3">
    <source>
        <dbReference type="EMBL" id="GJA41368.1"/>
    </source>
</evidence>
<dbReference type="EMBL" id="BPNL01000015">
    <property type="protein sequence ID" value="GJA54221.1"/>
    <property type="molecule type" value="Genomic_DNA"/>
</dbReference>
<dbReference type="EMBL" id="BPNI01000039">
    <property type="protein sequence ID" value="GJA41368.1"/>
    <property type="molecule type" value="Genomic_DNA"/>
</dbReference>
<evidence type="ECO:0000313" key="2">
    <source>
        <dbReference type="EMBL" id="BBQ30699.1"/>
    </source>
</evidence>
<evidence type="ECO:0000313" key="6">
    <source>
        <dbReference type="Proteomes" id="UP000515756"/>
    </source>
</evidence>
<evidence type="ECO:0000313" key="5">
    <source>
        <dbReference type="EMBL" id="GJA64298.1"/>
    </source>
</evidence>
<dbReference type="Proteomes" id="UP000515756">
    <property type="component" value="Chromosome"/>
</dbReference>
<evidence type="ECO:0000313" key="4">
    <source>
        <dbReference type="EMBL" id="GJA54221.1"/>
    </source>
</evidence>
<accession>A0A6S4TPH1</accession>
<feature type="zinc finger region" description="dksA C4-type" evidence="1">
    <location>
        <begin position="88"/>
        <end position="112"/>
    </location>
</feature>
<dbReference type="Proteomes" id="UP000886934">
    <property type="component" value="Unassembled WGS sequence"/>
</dbReference>
<dbReference type="Proteomes" id="UP000886939">
    <property type="component" value="Unassembled WGS sequence"/>
</dbReference>
<proteinExistence type="predicted"/>
<dbReference type="Gene3D" id="1.20.120.910">
    <property type="entry name" value="DksA, coiled-coil domain"/>
    <property type="match status" value="1"/>
</dbReference>
<dbReference type="EMBL" id="BPNN01000045">
    <property type="protein sequence ID" value="GJA64298.1"/>
    <property type="molecule type" value="Genomic_DNA"/>
</dbReference>
<sequence length="125" mass="14722">MCEVTQARLAEWHQRLLTDWAQTREELIRQLKACRQDDWAQKVERCERDQLVDLTSRLDLPGVEHSVARLKRLDAALCQMDLGLYGFCSDCEEPLLPEQLEQDPTLQRCPRCEARYRKGFHAHEL</sequence>
<organism evidence="2 6">
    <name type="scientific">Aeromonas caviae</name>
    <name type="common">Aeromonas punctata</name>
    <dbReference type="NCBI Taxonomy" id="648"/>
    <lineage>
        <taxon>Bacteria</taxon>
        <taxon>Pseudomonadati</taxon>
        <taxon>Pseudomonadota</taxon>
        <taxon>Gammaproteobacteria</taxon>
        <taxon>Aeromonadales</taxon>
        <taxon>Aeromonadaceae</taxon>
        <taxon>Aeromonas</taxon>
    </lineage>
</organism>
<gene>
    <name evidence="3" type="ORF">KAM343_21640</name>
    <name evidence="4" type="ORF">KAM348_16440</name>
    <name evidence="5" type="ORF">KAM351_29090</name>
    <name evidence="2" type="ORF">WP2W18E01_22810</name>
</gene>
<protein>
    <submittedName>
        <fullName evidence="2">RNA polymerase-binding protein DksA</fullName>
    </submittedName>
</protein>
<dbReference type="AlphaFoldDB" id="A0A6S4TPH1"/>
<dbReference type="EMBL" id="AP021927">
    <property type="protein sequence ID" value="BBQ30699.1"/>
    <property type="molecule type" value="Genomic_DNA"/>
</dbReference>
<dbReference type="Proteomes" id="UP000887009">
    <property type="component" value="Unassembled WGS sequence"/>
</dbReference>
<reference evidence="2 6" key="1">
    <citation type="submission" date="2019-12" db="EMBL/GenBank/DDBJ databases">
        <title>complete genome sequences of Aeromonas caviae str. WP2-W18-ESBL-01 isolated from wastewater treatment plant effluent.</title>
        <authorList>
            <person name="Sekizuka T."/>
            <person name="Itokawa K."/>
            <person name="Yatsu K."/>
            <person name="Inamine Y."/>
            <person name="Kuroda M."/>
        </authorList>
    </citation>
    <scope>NUCLEOTIDE SEQUENCE [LARGE SCALE GENOMIC DNA]</scope>
    <source>
        <strain evidence="2 6">WP2-W18-ESBL-01</strain>
    </source>
</reference>
<dbReference type="PROSITE" id="PS51128">
    <property type="entry name" value="ZF_DKSA_2"/>
    <property type="match status" value="1"/>
</dbReference>
<evidence type="ECO:0000256" key="1">
    <source>
        <dbReference type="PROSITE-ProRule" id="PRU00510"/>
    </source>
</evidence>